<dbReference type="EMBL" id="BONF01000053">
    <property type="protein sequence ID" value="GIF85845.1"/>
    <property type="molecule type" value="Genomic_DNA"/>
</dbReference>
<dbReference type="GO" id="GO:0005886">
    <property type="term" value="C:plasma membrane"/>
    <property type="evidence" value="ECO:0007669"/>
    <property type="project" value="UniProtKB-SubCell"/>
</dbReference>
<dbReference type="Proteomes" id="UP000601223">
    <property type="component" value="Unassembled WGS sequence"/>
</dbReference>
<reference evidence="9 10" key="1">
    <citation type="submission" date="2021-01" db="EMBL/GenBank/DDBJ databases">
        <title>Whole genome shotgun sequence of Catellatospora bangladeshensis NBRC 107357.</title>
        <authorList>
            <person name="Komaki H."/>
            <person name="Tamura T."/>
        </authorList>
    </citation>
    <scope>NUCLEOTIDE SEQUENCE [LARGE SCALE GENOMIC DNA]</scope>
    <source>
        <strain evidence="9 10">NBRC 107357</strain>
    </source>
</reference>
<evidence type="ECO:0000256" key="1">
    <source>
        <dbReference type="ARBA" id="ARBA00004651"/>
    </source>
</evidence>
<evidence type="ECO:0000256" key="2">
    <source>
        <dbReference type="ARBA" id="ARBA00022475"/>
    </source>
</evidence>
<feature type="transmembrane region" description="Helical" evidence="7">
    <location>
        <begin position="698"/>
        <end position="726"/>
    </location>
</feature>
<keyword evidence="5 7" id="KW-0472">Membrane</keyword>
<feature type="transmembrane region" description="Helical" evidence="7">
    <location>
        <begin position="340"/>
        <end position="361"/>
    </location>
</feature>
<feature type="transmembrane region" description="Helical" evidence="7">
    <location>
        <begin position="415"/>
        <end position="436"/>
    </location>
</feature>
<keyword evidence="2" id="KW-1003">Cell membrane</keyword>
<keyword evidence="3 7" id="KW-0812">Transmembrane</keyword>
<sequence length="778" mass="77497">MTLASVRGRAVSLAGTFAGLALGVALIAMSLLVYASAQPRPPERLSAAPVVVHGPVLPDASGIGDGVRPWSADQAQALAERLAVLPGVAAAVPDRSFYAQLVVDGRPVGDPEDAGAGHGWPSAALGAYPLTKGTAPDADGEVAAGAATGLAVGDRTTLLTGGGPAEVTVTGLVDGPGVYVSEQAAARLSPGVAAIGLLLHPGADPVAVAAAARAAAPDATVSTGDERAALEPAQAAKTRWLGTQLLIAMASLAVFVTVFVVASTFALSTAQRRRELGLLRTVGATPRQICRMVMGEALLVGGAGGLAGALLGVAAAVPAARLLADWGLAEPGLRIRPEPLPVLAAVLVGVGVALTGAYAAARRAAKVPPMAALREASVEAKAMGLGRWLGGGGALALGGFLAVRTATAAAEDRVNSALFAAMALTAAAALLAPVLLPPLVRLAGLPLRGSRGAGAMLVRAETLAAVRRTAATAAPVIATIGFAVLLSGMVATMREAYPAGQAAKLAGLTIAVPDGMPGLPATAVTTGGRSVLPTRVYAGDVSVAAFGTTGGPTSVAAGTADALDIRVGDSVTVTFADGLTEQLTIDKITPDGQVDDDLILPQELVRQHDPSALAPSLLGADPTALAGQPGVEVLDAKAYAEREGAEDGRLLWLFATVLIALSVGYTGIAVANTMAMSADGRRPDLGVLRRAGATTRQLLRYAAAETLLVVVLGAGLGLAVTVPPLLGMAAGLEQEVGAPVTLRLHWPVTTATMLATALLAITAAVLATRRAARRAASG</sequence>
<evidence type="ECO:0000313" key="10">
    <source>
        <dbReference type="Proteomes" id="UP000601223"/>
    </source>
</evidence>
<evidence type="ECO:0000313" key="9">
    <source>
        <dbReference type="EMBL" id="GIF85845.1"/>
    </source>
</evidence>
<organism evidence="9 10">
    <name type="scientific">Catellatospora bangladeshensis</name>
    <dbReference type="NCBI Taxonomy" id="310355"/>
    <lineage>
        <taxon>Bacteria</taxon>
        <taxon>Bacillati</taxon>
        <taxon>Actinomycetota</taxon>
        <taxon>Actinomycetes</taxon>
        <taxon>Micromonosporales</taxon>
        <taxon>Micromonosporaceae</taxon>
        <taxon>Catellatospora</taxon>
    </lineage>
</organism>
<evidence type="ECO:0000256" key="5">
    <source>
        <dbReference type="ARBA" id="ARBA00023136"/>
    </source>
</evidence>
<dbReference type="PANTHER" id="PTHR30572:SF4">
    <property type="entry name" value="ABC TRANSPORTER PERMEASE YTRF"/>
    <property type="match status" value="1"/>
</dbReference>
<comment type="caution">
    <text evidence="9">The sequence shown here is derived from an EMBL/GenBank/DDBJ whole genome shotgun (WGS) entry which is preliminary data.</text>
</comment>
<dbReference type="GO" id="GO:0022857">
    <property type="term" value="F:transmembrane transporter activity"/>
    <property type="evidence" value="ECO:0007669"/>
    <property type="project" value="TreeGrafter"/>
</dbReference>
<accession>A0A8J3JVE7</accession>
<feature type="transmembrane region" description="Helical" evidence="7">
    <location>
        <begin position="245"/>
        <end position="267"/>
    </location>
</feature>
<keyword evidence="10" id="KW-1185">Reference proteome</keyword>
<proteinExistence type="inferred from homology"/>
<feature type="domain" description="ABC3 transporter permease C-terminal" evidence="8">
    <location>
        <begin position="248"/>
        <end position="369"/>
    </location>
</feature>
<dbReference type="InterPro" id="IPR050250">
    <property type="entry name" value="Macrolide_Exporter_MacB"/>
</dbReference>
<dbReference type="InterPro" id="IPR003838">
    <property type="entry name" value="ABC3_permease_C"/>
</dbReference>
<feature type="domain" description="ABC3 transporter permease C-terminal" evidence="8">
    <location>
        <begin position="657"/>
        <end position="774"/>
    </location>
</feature>
<evidence type="ECO:0000256" key="3">
    <source>
        <dbReference type="ARBA" id="ARBA00022692"/>
    </source>
</evidence>
<feature type="transmembrane region" description="Helical" evidence="7">
    <location>
        <begin position="746"/>
        <end position="767"/>
    </location>
</feature>
<comment type="similarity">
    <text evidence="6">Belongs to the ABC-4 integral membrane protein family.</text>
</comment>
<comment type="subcellular location">
    <subcellularLocation>
        <location evidence="1">Cell membrane</location>
        <topology evidence="1">Multi-pass membrane protein</topology>
    </subcellularLocation>
</comment>
<dbReference type="AlphaFoldDB" id="A0A8J3JVE7"/>
<name>A0A8J3JVE7_9ACTN</name>
<evidence type="ECO:0000259" key="8">
    <source>
        <dbReference type="Pfam" id="PF02687"/>
    </source>
</evidence>
<evidence type="ECO:0000256" key="7">
    <source>
        <dbReference type="SAM" id="Phobius"/>
    </source>
</evidence>
<feature type="transmembrane region" description="Helical" evidence="7">
    <location>
        <begin position="650"/>
        <end position="677"/>
    </location>
</feature>
<protein>
    <submittedName>
        <fullName evidence="9">ABC transporter permease</fullName>
    </submittedName>
</protein>
<feature type="transmembrane region" description="Helical" evidence="7">
    <location>
        <begin position="382"/>
        <end position="403"/>
    </location>
</feature>
<dbReference type="RefSeq" id="WP_203756322.1">
    <property type="nucleotide sequence ID" value="NZ_BONF01000053.1"/>
</dbReference>
<keyword evidence="4 7" id="KW-1133">Transmembrane helix</keyword>
<evidence type="ECO:0000256" key="4">
    <source>
        <dbReference type="ARBA" id="ARBA00022989"/>
    </source>
</evidence>
<dbReference type="Pfam" id="PF02687">
    <property type="entry name" value="FtsX"/>
    <property type="match status" value="2"/>
</dbReference>
<gene>
    <name evidence="9" type="ORF">Cba03nite_71940</name>
</gene>
<dbReference type="PANTHER" id="PTHR30572">
    <property type="entry name" value="MEMBRANE COMPONENT OF TRANSPORTER-RELATED"/>
    <property type="match status" value="1"/>
</dbReference>
<feature type="transmembrane region" description="Helical" evidence="7">
    <location>
        <begin position="469"/>
        <end position="491"/>
    </location>
</feature>
<evidence type="ECO:0000256" key="6">
    <source>
        <dbReference type="ARBA" id="ARBA00038076"/>
    </source>
</evidence>
<feature type="transmembrane region" description="Helical" evidence="7">
    <location>
        <begin position="297"/>
        <end position="320"/>
    </location>
</feature>